<keyword evidence="3" id="KW-0449">Lipoprotein</keyword>
<dbReference type="InterPro" id="IPR050330">
    <property type="entry name" value="Bact_OuterMem_StrucFunc"/>
</dbReference>
<dbReference type="Gene3D" id="2.60.40.1120">
    <property type="entry name" value="Carboxypeptidase-like, regulatory domain"/>
    <property type="match status" value="1"/>
</dbReference>
<dbReference type="Pfam" id="PF07676">
    <property type="entry name" value="PD40"/>
    <property type="match status" value="2"/>
</dbReference>
<organism evidence="3 4">
    <name type="scientific">Geofilum rubicundum JCM 15548</name>
    <dbReference type="NCBI Taxonomy" id="1236989"/>
    <lineage>
        <taxon>Bacteria</taxon>
        <taxon>Pseudomonadati</taxon>
        <taxon>Bacteroidota</taxon>
        <taxon>Bacteroidia</taxon>
        <taxon>Marinilabiliales</taxon>
        <taxon>Marinilabiliaceae</taxon>
        <taxon>Geofilum</taxon>
    </lineage>
</organism>
<reference evidence="3 4" key="1">
    <citation type="journal article" date="2015" name="Microbes Environ.">
        <title>Distribution and evolution of nitrogen fixation genes in the phylum bacteroidetes.</title>
        <authorList>
            <person name="Inoue J."/>
            <person name="Oshima K."/>
            <person name="Suda W."/>
            <person name="Sakamoto M."/>
            <person name="Iino T."/>
            <person name="Noda S."/>
            <person name="Hongoh Y."/>
            <person name="Hattori M."/>
            <person name="Ohkuma M."/>
        </authorList>
    </citation>
    <scope>NUCLEOTIDE SEQUENCE [LARGE SCALE GENOMIC DNA]</scope>
    <source>
        <strain evidence="3">JCM 15548</strain>
    </source>
</reference>
<dbReference type="Pfam" id="PF00691">
    <property type="entry name" value="OmpA"/>
    <property type="match status" value="1"/>
</dbReference>
<comment type="caution">
    <text evidence="3">The sequence shown here is derived from an EMBL/GenBank/DDBJ whole genome shotgun (WGS) entry which is preliminary data.</text>
</comment>
<dbReference type="GO" id="GO:0016020">
    <property type="term" value="C:membrane"/>
    <property type="evidence" value="ECO:0007669"/>
    <property type="project" value="UniProtKB-UniRule"/>
</dbReference>
<dbReference type="Gene3D" id="3.30.1330.60">
    <property type="entry name" value="OmpA-like domain"/>
    <property type="match status" value="1"/>
</dbReference>
<feature type="domain" description="OmpA-like" evidence="2">
    <location>
        <begin position="512"/>
        <end position="654"/>
    </location>
</feature>
<evidence type="ECO:0000259" key="2">
    <source>
        <dbReference type="PROSITE" id="PS51123"/>
    </source>
</evidence>
<dbReference type="Gene3D" id="2.120.10.30">
    <property type="entry name" value="TolB, C-terminal domain"/>
    <property type="match status" value="1"/>
</dbReference>
<dbReference type="STRING" id="1236989.JCM15548_13917"/>
<gene>
    <name evidence="3" type="ORF">JCM15548_13917</name>
</gene>
<evidence type="ECO:0000313" key="4">
    <source>
        <dbReference type="Proteomes" id="UP000032900"/>
    </source>
</evidence>
<dbReference type="RefSeq" id="WP_062127725.1">
    <property type="nucleotide sequence ID" value="NZ_BAZW01000051.1"/>
</dbReference>
<dbReference type="PROSITE" id="PS51257">
    <property type="entry name" value="PROKAR_LIPOPROTEIN"/>
    <property type="match status" value="1"/>
</dbReference>
<dbReference type="PANTHER" id="PTHR30329">
    <property type="entry name" value="STATOR ELEMENT OF FLAGELLAR MOTOR COMPLEX"/>
    <property type="match status" value="1"/>
</dbReference>
<dbReference type="PROSITE" id="PS51123">
    <property type="entry name" value="OMPA_2"/>
    <property type="match status" value="1"/>
</dbReference>
<dbReference type="CDD" id="cd07185">
    <property type="entry name" value="OmpA_C-like"/>
    <property type="match status" value="1"/>
</dbReference>
<dbReference type="InterPro" id="IPR011659">
    <property type="entry name" value="WD40"/>
</dbReference>
<sequence>MNRIGSILTIITITASLMFLTGCSGTGRLGKAVKAYDIGEYDRAITSLNKAYRREKNRYYRGEASFYLAESYRITNQPRRAAAAYGRAIRFGYADRSAKLQQARQLLKNGDYEDALVLFEEYLSEVSGDQLAFNGRASARLAMDPPEPKQYEMEDIRKLNSRNSDYAPFIAPDDPSQVYFSSMRNAGKKRRQVNKITGQGTSVIYSAIQDSRGDWQEPEPILNQEMDGSFEDGAISLTEDGRDAYFTRTRYEKTEPMGAEIWTIKRVGGRWSEPVEVDLGPDTLIYAHPAISRDGSRLYFVSDMPGGFGGKDIWKVERIGDGWGIPVNLGMDINTAGHEMFPSLREDSILYFSSDGLVGYGGLDIFRAEELEEDRWKVTNMGQPINSNADDLGITFYRNREAGFFSSSRDNPRGYENIFSFVMPVIQPVVAGTIGTENEEDLPGNTQVRVVGTDGTNMQMDVEPAGTFNILLEPGNDYTMLVSAPGYFNHRERVSTKGLTESRQFNLNITLKNAERPMIFNNLQFDAGAYQLEPEAQAELDQVVSLLKDNASIALQISAHTDGQGDETDLLILSQQRAEEVLNYLTEKGVAPERLTARGFGGDRPLKVDTHLARQHLFLRENDELTPQFIQRLSRGDQRTAHQLNNRVEFSIIR</sequence>
<keyword evidence="1" id="KW-0472">Membrane</keyword>
<dbReference type="Proteomes" id="UP000032900">
    <property type="component" value="Unassembled WGS sequence"/>
</dbReference>
<accession>A0A0E9M2D7</accession>
<dbReference type="SUPFAM" id="SSF82171">
    <property type="entry name" value="DPP6 N-terminal domain-like"/>
    <property type="match status" value="1"/>
</dbReference>
<dbReference type="PANTHER" id="PTHR30329:SF21">
    <property type="entry name" value="LIPOPROTEIN YIAD-RELATED"/>
    <property type="match status" value="1"/>
</dbReference>
<keyword evidence="4" id="KW-1185">Reference proteome</keyword>
<dbReference type="AlphaFoldDB" id="A0A0E9M2D7"/>
<proteinExistence type="predicted"/>
<dbReference type="InterPro" id="IPR006665">
    <property type="entry name" value="OmpA-like"/>
</dbReference>
<protein>
    <submittedName>
        <fullName evidence="3">Outer membrane lipoprotein omp16</fullName>
    </submittedName>
</protein>
<dbReference type="OrthoDB" id="1488841at2"/>
<dbReference type="Gene3D" id="1.25.40.10">
    <property type="entry name" value="Tetratricopeptide repeat domain"/>
    <property type="match status" value="1"/>
</dbReference>
<dbReference type="InterPro" id="IPR036737">
    <property type="entry name" value="OmpA-like_sf"/>
</dbReference>
<dbReference type="InterPro" id="IPR011042">
    <property type="entry name" value="6-blade_b-propeller_TolB-like"/>
</dbReference>
<dbReference type="EMBL" id="BAZW01000051">
    <property type="protein sequence ID" value="GAO31546.1"/>
    <property type="molecule type" value="Genomic_DNA"/>
</dbReference>
<dbReference type="SUPFAM" id="SSF103088">
    <property type="entry name" value="OmpA-like"/>
    <property type="match status" value="1"/>
</dbReference>
<dbReference type="SUPFAM" id="SSF48452">
    <property type="entry name" value="TPR-like"/>
    <property type="match status" value="1"/>
</dbReference>
<dbReference type="InterPro" id="IPR011990">
    <property type="entry name" value="TPR-like_helical_dom_sf"/>
</dbReference>
<evidence type="ECO:0000256" key="1">
    <source>
        <dbReference type="PROSITE-ProRule" id="PRU00473"/>
    </source>
</evidence>
<evidence type="ECO:0000313" key="3">
    <source>
        <dbReference type="EMBL" id="GAO31546.1"/>
    </source>
</evidence>
<name>A0A0E9M2D7_9BACT</name>